<protein>
    <submittedName>
        <fullName evidence="4">Cytochrome c family protein</fullName>
    </submittedName>
</protein>
<organism evidence="4 5">
    <name type="scientific">Occallatibacter riparius</name>
    <dbReference type="NCBI Taxonomy" id="1002689"/>
    <lineage>
        <taxon>Bacteria</taxon>
        <taxon>Pseudomonadati</taxon>
        <taxon>Acidobacteriota</taxon>
        <taxon>Terriglobia</taxon>
        <taxon>Terriglobales</taxon>
        <taxon>Acidobacteriaceae</taxon>
        <taxon>Occallatibacter</taxon>
    </lineage>
</organism>
<dbReference type="PANTHER" id="PTHR35038">
    <property type="entry name" value="DISSIMILATORY SULFITE REDUCTASE SIRA"/>
    <property type="match status" value="1"/>
</dbReference>
<dbReference type="PANTHER" id="PTHR35038:SF8">
    <property type="entry name" value="C-TYPE POLYHEME CYTOCHROME OMCC"/>
    <property type="match status" value="1"/>
</dbReference>
<evidence type="ECO:0000313" key="5">
    <source>
        <dbReference type="Proteomes" id="UP001059380"/>
    </source>
</evidence>
<evidence type="ECO:0000313" key="4">
    <source>
        <dbReference type="EMBL" id="UWZ85591.1"/>
    </source>
</evidence>
<feature type="signal peptide" evidence="2">
    <location>
        <begin position="1"/>
        <end position="38"/>
    </location>
</feature>
<dbReference type="Proteomes" id="UP001059380">
    <property type="component" value="Chromosome"/>
</dbReference>
<proteinExistence type="predicted"/>
<feature type="chain" id="PRO_5039916636" evidence="2">
    <location>
        <begin position="39"/>
        <end position="373"/>
    </location>
</feature>
<evidence type="ECO:0000259" key="3">
    <source>
        <dbReference type="Pfam" id="PF13435"/>
    </source>
</evidence>
<sequence length="373" mass="40521">MSAWSASSWRNRVMRAGVRRIAAASALAVCVVVLCAFASTQTAAKPDTKQAVTCGTCHAGVVSSYANAPMRHAMEPAETNPTLMAHPDLAVQQNGYSYSVQTKGGVSTYAVSDATGTLSLPIHWVFGQHSQTFVLEKDGKLYESLVSYFPREQGLGTTPGDESLKPKNLTEAMGRELSQWESLSCFNCHASGATKGTQLTLKTLTPGLECERCHAGAQQHMLDAQNDNFKTVPKSLKRMSTGEISNFCGQCHRSWETVVRNHWKGPAFVRFQPYRLQNSKCFAADDPRISCLACHNPHQQVNHDQAFYDKKCLACHAETHVASAAAAPGAKTCPVAKDKCSTCHMPKVELPGGHALFTDHQIRVVHAGDAYPN</sequence>
<dbReference type="EMBL" id="CP093313">
    <property type="protein sequence ID" value="UWZ85591.1"/>
    <property type="molecule type" value="Genomic_DNA"/>
</dbReference>
<keyword evidence="5" id="KW-1185">Reference proteome</keyword>
<name>A0A9J7BSL4_9BACT</name>
<dbReference type="InterPro" id="IPR036280">
    <property type="entry name" value="Multihaem_cyt_sf"/>
</dbReference>
<dbReference type="Pfam" id="PF13435">
    <property type="entry name" value="Cytochrome_C554"/>
    <property type="match status" value="1"/>
</dbReference>
<gene>
    <name evidence="4" type="ORF">MOP44_06515</name>
</gene>
<dbReference type="SUPFAM" id="SSF48695">
    <property type="entry name" value="Multiheme cytochromes"/>
    <property type="match status" value="1"/>
</dbReference>
<dbReference type="RefSeq" id="WP_260795159.1">
    <property type="nucleotide sequence ID" value="NZ_CP093313.1"/>
</dbReference>
<dbReference type="Gene3D" id="1.10.1130.10">
    <property type="entry name" value="Flavocytochrome C3, Chain A"/>
    <property type="match status" value="1"/>
</dbReference>
<evidence type="ECO:0000256" key="2">
    <source>
        <dbReference type="SAM" id="SignalP"/>
    </source>
</evidence>
<dbReference type="AlphaFoldDB" id="A0A9J7BSL4"/>
<evidence type="ECO:0000256" key="1">
    <source>
        <dbReference type="ARBA" id="ARBA00022729"/>
    </source>
</evidence>
<reference evidence="4" key="1">
    <citation type="submission" date="2021-04" db="EMBL/GenBank/DDBJ databases">
        <title>Phylogenetic analysis of Acidobacteriaceae.</title>
        <authorList>
            <person name="Qiu L."/>
            <person name="Zhang Q."/>
        </authorList>
    </citation>
    <scope>NUCLEOTIDE SEQUENCE</scope>
    <source>
        <strain evidence="4">DSM 25168</strain>
    </source>
</reference>
<dbReference type="InterPro" id="IPR051829">
    <property type="entry name" value="Multiheme_Cytochr_ET"/>
</dbReference>
<dbReference type="KEGG" id="orp:MOP44_06515"/>
<accession>A0A9J7BSL4</accession>
<keyword evidence="1 2" id="KW-0732">Signal</keyword>
<feature type="domain" description="Cytochrome c-552/4" evidence="3">
    <location>
        <begin position="179"/>
        <end position="214"/>
    </location>
</feature>
<dbReference type="InterPro" id="IPR023155">
    <property type="entry name" value="Cyt_c-552/4"/>
</dbReference>